<keyword evidence="3" id="KW-0067">ATP-binding</keyword>
<feature type="binding site" evidence="2">
    <location>
        <position position="33"/>
    </location>
    <ligand>
        <name>substrate</name>
    </ligand>
</feature>
<dbReference type="InterPro" id="IPR002624">
    <property type="entry name" value="DCK/DGK"/>
</dbReference>
<dbReference type="InterPro" id="IPR027417">
    <property type="entry name" value="P-loop_NTPase"/>
</dbReference>
<protein>
    <submittedName>
        <fullName evidence="5">Deoxycytidine kinase</fullName>
    </submittedName>
</protein>
<keyword evidence="6" id="KW-1185">Reference proteome</keyword>
<reference evidence="5 6" key="1">
    <citation type="journal article" date="2015" name="Infect. Genet. Evol.">
        <title>Unique genomic organization of a novel Avipoxvirus detected in turkey (Meleagris gallopavo).</title>
        <authorList>
            <person name="Banyai K."/>
            <person name="Palya V."/>
            <person name="Denes B."/>
            <person name="Glavits R."/>
            <person name="Ivanics E."/>
            <person name="Horvath B."/>
            <person name="Farkas S.L."/>
            <person name="Marton S."/>
            <person name="Balint A."/>
            <person name="Gyuranecz M."/>
            <person name="Erdelyi K."/>
            <person name="Dan A."/>
        </authorList>
    </citation>
    <scope>NUCLEOTIDE SEQUENCE [LARGE SCALE GENOMIC DNA]</scope>
    <source>
        <strain evidence="5 6">TKPV-HU1124/2011</strain>
    </source>
</reference>
<evidence type="ECO:0000256" key="3">
    <source>
        <dbReference type="PIRSR" id="PIRSR000705-3"/>
    </source>
</evidence>
<feature type="binding site" evidence="2">
    <location>
        <position position="92"/>
    </location>
    <ligand>
        <name>substrate</name>
    </ligand>
</feature>
<evidence type="ECO:0000259" key="4">
    <source>
        <dbReference type="Pfam" id="PF01712"/>
    </source>
</evidence>
<dbReference type="InterPro" id="IPR031314">
    <property type="entry name" value="DNK_dom"/>
</dbReference>
<dbReference type="Pfam" id="PF01712">
    <property type="entry name" value="dNK"/>
    <property type="match status" value="1"/>
</dbReference>
<dbReference type="KEGG" id="vg:26122803"/>
<keyword evidence="5" id="KW-0808">Transferase</keyword>
<proteinExistence type="predicted"/>
<dbReference type="PANTHER" id="PTHR10513:SF35">
    <property type="entry name" value="DEOXYADENOSINE KINASE"/>
    <property type="match status" value="1"/>
</dbReference>
<dbReference type="InterPro" id="IPR050566">
    <property type="entry name" value="Deoxyribonucleoside_kinase"/>
</dbReference>
<dbReference type="CDD" id="cd01673">
    <property type="entry name" value="dNK"/>
    <property type="match status" value="1"/>
</dbReference>
<feature type="binding site" evidence="3">
    <location>
        <begin position="10"/>
        <end position="18"/>
    </location>
    <ligand>
        <name>ATP</name>
        <dbReference type="ChEBI" id="CHEBI:30616"/>
    </ligand>
</feature>
<dbReference type="Proteomes" id="UP000142477">
    <property type="component" value="Segment"/>
</dbReference>
<feature type="binding site" evidence="2">
    <location>
        <position position="50"/>
    </location>
    <ligand>
        <name>substrate</name>
    </ligand>
</feature>
<dbReference type="GeneID" id="26122803"/>
<feature type="domain" description="Deoxynucleoside kinase" evidence="4">
    <location>
        <begin position="6"/>
        <end position="212"/>
    </location>
</feature>
<feature type="binding site" evidence="2">
    <location>
        <position position="61"/>
    </location>
    <ligand>
        <name>substrate</name>
    </ligand>
</feature>
<organism evidence="5 6">
    <name type="scientific">Turkeypox virus</name>
    <dbReference type="NCBI Taxonomy" id="336486"/>
    <lineage>
        <taxon>Viruses</taxon>
        <taxon>Varidnaviria</taxon>
        <taxon>Bamfordvirae</taxon>
        <taxon>Nucleocytoviricota</taxon>
        <taxon>Pokkesviricetes</taxon>
        <taxon>Chitovirales</taxon>
        <taxon>Poxviridae</taxon>
        <taxon>Chordopoxvirinae</taxon>
        <taxon>Avipoxvirus</taxon>
        <taxon>Avipoxvirus turkeypox</taxon>
    </lineage>
</organism>
<keyword evidence="3" id="KW-0547">Nucleotide-binding</keyword>
<feature type="binding site" evidence="2">
    <location>
        <position position="155"/>
    </location>
    <ligand>
        <name>substrate</name>
    </ligand>
</feature>
<evidence type="ECO:0000313" key="6">
    <source>
        <dbReference type="Proteomes" id="UP000142477"/>
    </source>
</evidence>
<dbReference type="SUPFAM" id="SSF52540">
    <property type="entry name" value="P-loop containing nucleoside triphosphate hydrolases"/>
    <property type="match status" value="1"/>
</dbReference>
<feature type="active site" description="Proton acceptor" evidence="1">
    <location>
        <position position="86"/>
    </location>
</feature>
<name>A0A0M3ZHY2_9POXV</name>
<evidence type="ECO:0000256" key="2">
    <source>
        <dbReference type="PIRSR" id="PIRSR000705-2"/>
    </source>
</evidence>
<dbReference type="GO" id="GO:0005524">
    <property type="term" value="F:ATP binding"/>
    <property type="evidence" value="ECO:0007669"/>
    <property type="project" value="UniProtKB-KW"/>
</dbReference>
<dbReference type="Gene3D" id="3.40.50.300">
    <property type="entry name" value="P-loop containing nucleotide triphosphate hydrolases"/>
    <property type="match status" value="1"/>
</dbReference>
<sequence length="215" mass="25064">METKRISLEGNIAAGKSTLLDILSLYGRYTVKEPIDQWRDPKNNLLEKLYADPEKWSYTFQQHAFWSRVKMYLSTCAIHNSVLFFERSVFSDRNVFASALHDVGYINDMDWDLYNDYSNIIIENIKTLQLDGILYLRTPIDTCMNRLTNRARHEEQNITTEYLSLLHSKHENWLNGSDNNKTLPILIIDGGIDIINDSKARNHMIEEISKFVDAI</sequence>
<dbReference type="PANTHER" id="PTHR10513">
    <property type="entry name" value="DEOXYNUCLEOSIDE KINASE"/>
    <property type="match status" value="1"/>
</dbReference>
<dbReference type="PIRSF" id="PIRSF000705">
    <property type="entry name" value="DNK"/>
    <property type="match status" value="1"/>
</dbReference>
<feature type="binding site" evidence="2">
    <location>
        <position position="87"/>
    </location>
    <ligand>
        <name>substrate</name>
    </ligand>
</feature>
<dbReference type="RefSeq" id="YP_009177134.1">
    <property type="nucleotide sequence ID" value="NC_028238.1"/>
</dbReference>
<dbReference type="EMBL" id="KP728110">
    <property type="protein sequence ID" value="ALA62487.1"/>
    <property type="molecule type" value="Genomic_DNA"/>
</dbReference>
<dbReference type="GO" id="GO:0019136">
    <property type="term" value="F:deoxynucleoside kinase activity"/>
    <property type="evidence" value="ECO:0007669"/>
    <property type="project" value="InterPro"/>
</dbReference>
<keyword evidence="5" id="KW-0418">Kinase</keyword>
<dbReference type="OrthoDB" id="18723at10239"/>
<evidence type="ECO:0000313" key="5">
    <source>
        <dbReference type="EMBL" id="ALA62487.1"/>
    </source>
</evidence>
<feature type="binding site" evidence="3">
    <location>
        <begin position="146"/>
        <end position="150"/>
    </location>
    <ligand>
        <name>ATP</name>
        <dbReference type="ChEBI" id="CHEBI:30616"/>
    </ligand>
</feature>
<evidence type="ECO:0000256" key="1">
    <source>
        <dbReference type="PIRSR" id="PIRSR000705-1"/>
    </source>
</evidence>
<accession>A0A0M3ZHY2</accession>